<dbReference type="AlphaFoldDB" id="A0AAV9UW14"/>
<feature type="signal peptide" evidence="1">
    <location>
        <begin position="1"/>
        <end position="19"/>
    </location>
</feature>
<organism evidence="2 3">
    <name type="scientific">Orbilia blumenaviensis</name>
    <dbReference type="NCBI Taxonomy" id="1796055"/>
    <lineage>
        <taxon>Eukaryota</taxon>
        <taxon>Fungi</taxon>
        <taxon>Dikarya</taxon>
        <taxon>Ascomycota</taxon>
        <taxon>Pezizomycotina</taxon>
        <taxon>Orbiliomycetes</taxon>
        <taxon>Orbiliales</taxon>
        <taxon>Orbiliaceae</taxon>
        <taxon>Orbilia</taxon>
    </lineage>
</organism>
<feature type="chain" id="PRO_5043373285" description="Secreted protein" evidence="1">
    <location>
        <begin position="20"/>
        <end position="209"/>
    </location>
</feature>
<comment type="caution">
    <text evidence="2">The sequence shown here is derived from an EMBL/GenBank/DDBJ whole genome shotgun (WGS) entry which is preliminary data.</text>
</comment>
<evidence type="ECO:0000313" key="2">
    <source>
        <dbReference type="EMBL" id="KAK6349294.1"/>
    </source>
</evidence>
<dbReference type="Proteomes" id="UP001373714">
    <property type="component" value="Unassembled WGS sequence"/>
</dbReference>
<gene>
    <name evidence="2" type="ORF">TWF730_010044</name>
</gene>
<keyword evidence="1" id="KW-0732">Signal</keyword>
<evidence type="ECO:0000256" key="1">
    <source>
        <dbReference type="SAM" id="SignalP"/>
    </source>
</evidence>
<dbReference type="PANTHER" id="PTHR35605">
    <property type="entry name" value="ECP2 EFFECTOR PROTEIN DOMAIN-CONTAINING PROTEIN-RELATED"/>
    <property type="match status" value="1"/>
</dbReference>
<name>A0AAV9UW14_9PEZI</name>
<protein>
    <recommendedName>
        <fullName evidence="4">Secreted protein</fullName>
    </recommendedName>
</protein>
<keyword evidence="3" id="KW-1185">Reference proteome</keyword>
<evidence type="ECO:0000313" key="3">
    <source>
        <dbReference type="Proteomes" id="UP001373714"/>
    </source>
</evidence>
<accession>A0AAV9UW14</accession>
<reference evidence="2 3" key="1">
    <citation type="submission" date="2019-10" db="EMBL/GenBank/DDBJ databases">
        <authorList>
            <person name="Palmer J.M."/>
        </authorList>
    </citation>
    <scope>NUCLEOTIDE SEQUENCE [LARGE SCALE GENOMIC DNA]</scope>
    <source>
        <strain evidence="2 3">TWF730</strain>
    </source>
</reference>
<dbReference type="PANTHER" id="PTHR35605:SF1">
    <property type="entry name" value="ECP2 EFFECTOR PROTEIN DOMAIN-CONTAINING PROTEIN-RELATED"/>
    <property type="match status" value="1"/>
</dbReference>
<proteinExistence type="predicted"/>
<dbReference type="EMBL" id="JAVHNS010000007">
    <property type="protein sequence ID" value="KAK6349294.1"/>
    <property type="molecule type" value="Genomic_DNA"/>
</dbReference>
<evidence type="ECO:0008006" key="4">
    <source>
        <dbReference type="Google" id="ProtNLM"/>
    </source>
</evidence>
<sequence>MWTKSIILLVGLITNLALTAPALYAETIDGIDLTSDAAKSGIVKPMNIHGFITPGGPVFNFTGPLDEIIPKIQELYPEWDPTKPTPTTSENPSKVKRYFQGRPTCWLVVGWNTSRAGAYGQGDYLIALGENTMCGAEAGTCARTGCNNDSAVDLCNDRTTKVDITCPRVGRAAKEIADDCVTVYNGQETTRGQWFDTTGYNIVVRKCLL</sequence>